<dbReference type="GO" id="GO:0016705">
    <property type="term" value="F:oxidoreductase activity, acting on paired donors, with incorporation or reduction of molecular oxygen"/>
    <property type="evidence" value="ECO:0007669"/>
    <property type="project" value="InterPro"/>
</dbReference>
<dbReference type="PANTHER" id="PTHR47947">
    <property type="entry name" value="CYTOCHROME P450 82C3-RELATED"/>
    <property type="match status" value="1"/>
</dbReference>
<dbReference type="KEGG" id="qsa:O6P43_018866"/>
<comment type="cofactor">
    <cofactor evidence="7">
        <name>heme</name>
        <dbReference type="ChEBI" id="CHEBI:30413"/>
    </cofactor>
</comment>
<keyword evidence="9" id="KW-1133">Transmembrane helix</keyword>
<feature type="transmembrane region" description="Helical" evidence="9">
    <location>
        <begin position="24"/>
        <end position="43"/>
    </location>
</feature>
<evidence type="ECO:0000256" key="8">
    <source>
        <dbReference type="RuleBase" id="RU000461"/>
    </source>
</evidence>
<dbReference type="PROSITE" id="PS00086">
    <property type="entry name" value="CYTOCHROME_P450"/>
    <property type="match status" value="1"/>
</dbReference>
<name>A0AAD7LHL5_QUISA</name>
<organism evidence="10 11">
    <name type="scientific">Quillaja saponaria</name>
    <name type="common">Soap bark tree</name>
    <dbReference type="NCBI Taxonomy" id="32244"/>
    <lineage>
        <taxon>Eukaryota</taxon>
        <taxon>Viridiplantae</taxon>
        <taxon>Streptophyta</taxon>
        <taxon>Embryophyta</taxon>
        <taxon>Tracheophyta</taxon>
        <taxon>Spermatophyta</taxon>
        <taxon>Magnoliopsida</taxon>
        <taxon>eudicotyledons</taxon>
        <taxon>Gunneridae</taxon>
        <taxon>Pentapetalae</taxon>
        <taxon>rosids</taxon>
        <taxon>fabids</taxon>
        <taxon>Fabales</taxon>
        <taxon>Quillajaceae</taxon>
        <taxon>Quillaja</taxon>
    </lineage>
</organism>
<dbReference type="InterPro" id="IPR001128">
    <property type="entry name" value="Cyt_P450"/>
</dbReference>
<keyword evidence="9" id="KW-0812">Transmembrane</keyword>
<dbReference type="InterPro" id="IPR002401">
    <property type="entry name" value="Cyt_P450_E_grp-I"/>
</dbReference>
<dbReference type="GO" id="GO:0020037">
    <property type="term" value="F:heme binding"/>
    <property type="evidence" value="ECO:0007669"/>
    <property type="project" value="InterPro"/>
</dbReference>
<reference evidence="10" key="1">
    <citation type="journal article" date="2023" name="Science">
        <title>Elucidation of the pathway for biosynthesis of saponin adjuvants from the soapbark tree.</title>
        <authorList>
            <person name="Reed J."/>
            <person name="Orme A."/>
            <person name="El-Demerdash A."/>
            <person name="Owen C."/>
            <person name="Martin L.B.B."/>
            <person name="Misra R.C."/>
            <person name="Kikuchi S."/>
            <person name="Rejzek M."/>
            <person name="Martin A.C."/>
            <person name="Harkess A."/>
            <person name="Leebens-Mack J."/>
            <person name="Louveau T."/>
            <person name="Stephenson M.J."/>
            <person name="Osbourn A."/>
        </authorList>
    </citation>
    <scope>NUCLEOTIDE SEQUENCE</scope>
    <source>
        <strain evidence="10">S10</strain>
    </source>
</reference>
<evidence type="ECO:0000256" key="2">
    <source>
        <dbReference type="ARBA" id="ARBA00022617"/>
    </source>
</evidence>
<keyword evidence="5 7" id="KW-0408">Iron</keyword>
<dbReference type="AlphaFoldDB" id="A0AAD7LHL5"/>
<feature type="binding site" description="axial binding residue" evidence="7">
    <location>
        <position position="476"/>
    </location>
    <ligand>
        <name>heme</name>
        <dbReference type="ChEBI" id="CHEBI:30413"/>
    </ligand>
    <ligandPart>
        <name>Fe</name>
        <dbReference type="ChEBI" id="CHEBI:18248"/>
    </ligandPart>
</feature>
<dbReference type="CDD" id="cd20654">
    <property type="entry name" value="CYP82"/>
    <property type="match status" value="1"/>
</dbReference>
<dbReference type="SUPFAM" id="SSF48264">
    <property type="entry name" value="Cytochrome P450"/>
    <property type="match status" value="1"/>
</dbReference>
<dbReference type="GO" id="GO:0005506">
    <property type="term" value="F:iron ion binding"/>
    <property type="evidence" value="ECO:0007669"/>
    <property type="project" value="InterPro"/>
</dbReference>
<keyword evidence="4 8" id="KW-0560">Oxidoreductase</keyword>
<evidence type="ECO:0000256" key="5">
    <source>
        <dbReference type="ARBA" id="ARBA00023004"/>
    </source>
</evidence>
<evidence type="ECO:0000313" key="10">
    <source>
        <dbReference type="EMBL" id="KAJ7958087.1"/>
    </source>
</evidence>
<keyword evidence="2 7" id="KW-0349">Heme</keyword>
<proteinExistence type="inferred from homology"/>
<keyword evidence="11" id="KW-1185">Reference proteome</keyword>
<evidence type="ECO:0000256" key="9">
    <source>
        <dbReference type="SAM" id="Phobius"/>
    </source>
</evidence>
<dbReference type="GO" id="GO:0004497">
    <property type="term" value="F:monooxygenase activity"/>
    <property type="evidence" value="ECO:0007669"/>
    <property type="project" value="UniProtKB-KW"/>
</dbReference>
<evidence type="ECO:0000313" key="11">
    <source>
        <dbReference type="Proteomes" id="UP001163823"/>
    </source>
</evidence>
<gene>
    <name evidence="10" type="ORF">O6P43_018866</name>
</gene>
<dbReference type="InterPro" id="IPR036396">
    <property type="entry name" value="Cyt_P450_sf"/>
</dbReference>
<comment type="caution">
    <text evidence="10">The sequence shown here is derived from an EMBL/GenBank/DDBJ whole genome shotgun (WGS) entry which is preliminary data.</text>
</comment>
<dbReference type="FunFam" id="1.10.630.10:FF:000026">
    <property type="entry name" value="Cytochrome P450 82C4"/>
    <property type="match status" value="1"/>
</dbReference>
<protein>
    <submittedName>
        <fullName evidence="10">Cytochrome P450 family protein</fullName>
    </submittedName>
</protein>
<dbReference type="PRINTS" id="PR00385">
    <property type="entry name" value="P450"/>
</dbReference>
<accession>A0AAD7LHL5</accession>
<dbReference type="InterPro" id="IPR050651">
    <property type="entry name" value="Plant_Cytochrome_P450_Monoox"/>
</dbReference>
<evidence type="ECO:0000256" key="6">
    <source>
        <dbReference type="ARBA" id="ARBA00023033"/>
    </source>
</evidence>
<dbReference type="PANTHER" id="PTHR47947:SF39">
    <property type="entry name" value="CYTOCHROME P450"/>
    <property type="match status" value="1"/>
</dbReference>
<keyword evidence="3 7" id="KW-0479">Metal-binding</keyword>
<dbReference type="Pfam" id="PF00067">
    <property type="entry name" value="p450"/>
    <property type="match status" value="1"/>
</dbReference>
<keyword evidence="6 8" id="KW-0503">Monooxygenase</keyword>
<comment type="similarity">
    <text evidence="1 8">Belongs to the cytochrome P450 family.</text>
</comment>
<evidence type="ECO:0000256" key="4">
    <source>
        <dbReference type="ARBA" id="ARBA00023002"/>
    </source>
</evidence>
<dbReference type="InterPro" id="IPR017972">
    <property type="entry name" value="Cyt_P450_CS"/>
</dbReference>
<dbReference type="Proteomes" id="UP001163823">
    <property type="component" value="Chromosome 8"/>
</dbReference>
<evidence type="ECO:0000256" key="7">
    <source>
        <dbReference type="PIRSR" id="PIRSR602401-1"/>
    </source>
</evidence>
<keyword evidence="9" id="KW-0472">Membrane</keyword>
<sequence length="546" mass="61546">MDRISETSFQVCFNILVPMDISTAVGLISLLVSIVIPFFLLIWRRRRSNLTRKAPPIGGGAWPIIGHLPLLRGAQLPHITLGAMADKYGPFFTIKLGVHPAVVVSNWKIAKECFTTNDEAVSSRPKLLASKLLSYNYAMFGFASYGPYWRQMRKIANSELLCNRRIQLLSQVRVSEIETSTKEIYSLWAEKNNGSAQYLVELKQWFGELTLNVVLRMICRKRYFGVKGVNDEKEGRQCLGVIRDLIHLMGVFVASDAIPCIGWLDLGGHEKAMKKTAKELDCILSQWLEEHRQTRASGENQDFMDVMLSFFDNEELHGFDADTIIKATALNMIGGASDTTRVTLTWSMSLLLNNLHVLKKAQEELDGQVGNDRFVKESDLNKLVYIQAIVKETLRLYPASPLSGPREFTKDCIISGYHVRKGTRLITNLWKIQTDPSIWLNPLEFKPERFLTTHKQVDVRGQDFQLIPFGSGRRVCPGISFGLQLVQLSLATFLHSFDISTPLGAPVDMAQSFGLTNMKTNPLHVSIKARLPSKLYAMVRPHGLVF</sequence>
<evidence type="ECO:0000256" key="3">
    <source>
        <dbReference type="ARBA" id="ARBA00022723"/>
    </source>
</evidence>
<dbReference type="PRINTS" id="PR00463">
    <property type="entry name" value="EP450I"/>
</dbReference>
<evidence type="ECO:0000256" key="1">
    <source>
        <dbReference type="ARBA" id="ARBA00010617"/>
    </source>
</evidence>
<dbReference type="EMBL" id="JARAOO010000008">
    <property type="protein sequence ID" value="KAJ7958087.1"/>
    <property type="molecule type" value="Genomic_DNA"/>
</dbReference>
<dbReference type="Gene3D" id="1.10.630.10">
    <property type="entry name" value="Cytochrome P450"/>
    <property type="match status" value="1"/>
</dbReference>